<dbReference type="GO" id="GO:0020037">
    <property type="term" value="F:heme binding"/>
    <property type="evidence" value="ECO:0007669"/>
    <property type="project" value="InterPro"/>
</dbReference>
<evidence type="ECO:0000313" key="2">
    <source>
        <dbReference type="EMBL" id="QDH69506.1"/>
    </source>
</evidence>
<protein>
    <recommendedName>
        <fullName evidence="1">4-vinyl reductase 4VR domain-containing protein</fullName>
    </recommendedName>
</protein>
<dbReference type="Gene3D" id="3.90.1520.10">
    <property type="entry name" value="H-NOX domain"/>
    <property type="match status" value="1"/>
</dbReference>
<dbReference type="InterPro" id="IPR038158">
    <property type="entry name" value="H-NOX_domain_sf"/>
</dbReference>
<dbReference type="PANTHER" id="PTHR45655">
    <property type="entry name" value="GUANYLATE CYCLASE SOLUBLE SUBUNIT BETA-2"/>
    <property type="match status" value="1"/>
</dbReference>
<dbReference type="EMBL" id="CP041242">
    <property type="protein sequence ID" value="QDH69506.1"/>
    <property type="molecule type" value="Genomic_DNA"/>
</dbReference>
<feature type="domain" description="4-vinyl reductase 4VR" evidence="1">
    <location>
        <begin position="118"/>
        <end position="179"/>
    </location>
</feature>
<dbReference type="KEGG" id="lyj:FKV23_04915"/>
<organism evidence="2 3">
    <name type="scientific">Marilutibacter alkalisoli</name>
    <dbReference type="NCBI Taxonomy" id="2591633"/>
    <lineage>
        <taxon>Bacteria</taxon>
        <taxon>Pseudomonadati</taxon>
        <taxon>Pseudomonadota</taxon>
        <taxon>Gammaproteobacteria</taxon>
        <taxon>Lysobacterales</taxon>
        <taxon>Lysobacteraceae</taxon>
        <taxon>Marilutibacter</taxon>
    </lineage>
</organism>
<gene>
    <name evidence="2" type="ORF">FKV23_04915</name>
</gene>
<proteinExistence type="predicted"/>
<dbReference type="InterPro" id="IPR011644">
    <property type="entry name" value="Heme_NO-bd"/>
</dbReference>
<dbReference type="InterPro" id="IPR024096">
    <property type="entry name" value="NO_sig/Golgi_transp_ligand-bd"/>
</dbReference>
<dbReference type="Proteomes" id="UP000317199">
    <property type="component" value="Chromosome"/>
</dbReference>
<dbReference type="SMART" id="SM00989">
    <property type="entry name" value="V4R"/>
    <property type="match status" value="1"/>
</dbReference>
<accession>A0A514BQ69</accession>
<dbReference type="InterPro" id="IPR004096">
    <property type="entry name" value="V4R"/>
</dbReference>
<dbReference type="AlphaFoldDB" id="A0A514BQ69"/>
<dbReference type="SUPFAM" id="SSF111126">
    <property type="entry name" value="Ligand-binding domain in the NO signalling and Golgi transport"/>
    <property type="match status" value="1"/>
</dbReference>
<name>A0A514BQ69_9GAMM</name>
<dbReference type="RefSeq" id="WP_141622847.1">
    <property type="nucleotide sequence ID" value="NZ_CP041242.1"/>
</dbReference>
<evidence type="ECO:0000259" key="1">
    <source>
        <dbReference type="SMART" id="SM00989"/>
    </source>
</evidence>
<dbReference type="Pfam" id="PF07700">
    <property type="entry name" value="HNOB"/>
    <property type="match status" value="1"/>
</dbReference>
<dbReference type="OrthoDB" id="7266652at2"/>
<keyword evidence="3" id="KW-1185">Reference proteome</keyword>
<sequence length="180" mass="20801">MYGVIFDFLRSYVIERHGGRDTWETLLNEAGIGYKVYFPVAQYPDEEIVTLATTAARMLKTPLPAVLEDFGHYAGPQLITYYDMFVRPEWRTFEVLENASARIHDAIHRYNPKRLPPKLVAERPEPNRLNLTYESERKLCMVAKGIIRGLKDHFGETVSIKETQCMHSGADCCRFELVRT</sequence>
<evidence type="ECO:0000313" key="3">
    <source>
        <dbReference type="Proteomes" id="UP000317199"/>
    </source>
</evidence>
<dbReference type="PANTHER" id="PTHR45655:SF13">
    <property type="entry name" value="SOLUBLE GUANYLATE CYCLASE GCY-32-RELATED"/>
    <property type="match status" value="1"/>
</dbReference>
<reference evidence="2 3" key="1">
    <citation type="submission" date="2019-06" db="EMBL/GenBank/DDBJ databases">
        <title>Lysobacter alkalisoli sp. nov. isolated from saline-alkali soil.</title>
        <authorList>
            <person name="Sun J.-Q."/>
            <person name="Xu L."/>
        </authorList>
    </citation>
    <scope>NUCLEOTIDE SEQUENCE [LARGE SCALE GENOMIC DNA]</scope>
    <source>
        <strain evidence="2 3">SJ-36</strain>
    </source>
</reference>